<evidence type="ECO:0000313" key="1">
    <source>
        <dbReference type="EMBL" id="RXJ69197.1"/>
    </source>
</evidence>
<gene>
    <name evidence="1" type="ORF">CRV08_04095</name>
</gene>
<dbReference type="EMBL" id="PDKJ01000003">
    <property type="protein sequence ID" value="RXJ69197.1"/>
    <property type="molecule type" value="Genomic_DNA"/>
</dbReference>
<sequence length="201" mass="23236">MILDMNIKLSGINEEFLNELDELIEDTRVEYFIINPKSEIELEETLELCKKYRRFKYTLPVAFREKMDKNCVAYKVTKEEELDLVENIPLVVESNCLNESFILALNSRINRGVVLDAKQSDTKLENFAYSISHDSLKDWTKKGITDVDFNKLALQSNYPDFSYDELIDGLLKNISDLTFRAEQTIAAGGTRTVLKTFELLQ</sequence>
<protein>
    <submittedName>
        <fullName evidence="1">Uncharacterized protein</fullName>
    </submittedName>
</protein>
<comment type="caution">
    <text evidence="1">The sequence shown here is derived from an EMBL/GenBank/DDBJ whole genome shotgun (WGS) entry which is preliminary data.</text>
</comment>
<dbReference type="AlphaFoldDB" id="A0A4Q0YF76"/>
<organism evidence="1 2">
    <name type="scientific">Halarcobacter ebronensis</name>
    <dbReference type="NCBI Taxonomy" id="1462615"/>
    <lineage>
        <taxon>Bacteria</taxon>
        <taxon>Pseudomonadati</taxon>
        <taxon>Campylobacterota</taxon>
        <taxon>Epsilonproteobacteria</taxon>
        <taxon>Campylobacterales</taxon>
        <taxon>Arcobacteraceae</taxon>
        <taxon>Halarcobacter</taxon>
    </lineage>
</organism>
<evidence type="ECO:0000313" key="2">
    <source>
        <dbReference type="Proteomes" id="UP000290172"/>
    </source>
</evidence>
<name>A0A4Q0YF76_9BACT</name>
<accession>A0A4Q0YF76</accession>
<proteinExistence type="predicted"/>
<dbReference type="RefSeq" id="WP_128979353.1">
    <property type="nucleotide sequence ID" value="NZ_PDKJ01000003.1"/>
</dbReference>
<reference evidence="1 2" key="1">
    <citation type="submission" date="2017-10" db="EMBL/GenBank/DDBJ databases">
        <title>Genomics of the genus Arcobacter.</title>
        <authorList>
            <person name="Perez-Cataluna A."/>
            <person name="Figueras M.J."/>
        </authorList>
    </citation>
    <scope>NUCLEOTIDE SEQUENCE [LARGE SCALE GENOMIC DNA]</scope>
    <source>
        <strain evidence="1 2">CECT 8993</strain>
    </source>
</reference>
<dbReference type="Proteomes" id="UP000290172">
    <property type="component" value="Unassembled WGS sequence"/>
</dbReference>